<dbReference type="RefSeq" id="WP_093657686.1">
    <property type="nucleotide sequence ID" value="NZ_FOET01000003.1"/>
</dbReference>
<accession>A0A1H9CZ13</accession>
<protein>
    <submittedName>
        <fullName evidence="1">Uncharacterized protein</fullName>
    </submittedName>
</protein>
<proteinExistence type="predicted"/>
<reference evidence="1 2" key="1">
    <citation type="submission" date="2016-10" db="EMBL/GenBank/DDBJ databases">
        <authorList>
            <person name="de Groot N.N."/>
        </authorList>
    </citation>
    <scope>NUCLEOTIDE SEQUENCE [LARGE SCALE GENOMIC DNA]</scope>
    <source>
        <strain evidence="1 2">CGMCC 4.3519</strain>
    </source>
</reference>
<dbReference type="AlphaFoldDB" id="A0A1H9CZ13"/>
<dbReference type="Proteomes" id="UP000199055">
    <property type="component" value="Unassembled WGS sequence"/>
</dbReference>
<organism evidence="1 2">
    <name type="scientific">Streptomyces radiopugnans</name>
    <dbReference type="NCBI Taxonomy" id="403935"/>
    <lineage>
        <taxon>Bacteria</taxon>
        <taxon>Bacillati</taxon>
        <taxon>Actinomycetota</taxon>
        <taxon>Actinomycetes</taxon>
        <taxon>Kitasatosporales</taxon>
        <taxon>Streptomycetaceae</taxon>
        <taxon>Streptomyces</taxon>
    </lineage>
</organism>
<gene>
    <name evidence="1" type="ORF">SAMN05216481_103527</name>
</gene>
<dbReference type="STRING" id="403935.SAMN05216481_103527"/>
<keyword evidence="2" id="KW-1185">Reference proteome</keyword>
<dbReference type="EMBL" id="FOET01000003">
    <property type="protein sequence ID" value="SEQ06476.1"/>
    <property type="molecule type" value="Genomic_DNA"/>
</dbReference>
<evidence type="ECO:0000313" key="2">
    <source>
        <dbReference type="Proteomes" id="UP000199055"/>
    </source>
</evidence>
<name>A0A1H9CZ13_9ACTN</name>
<sequence>MSFQAEYALAQYRAARHGQEPPPLPGLADPRAGREFRDALLDSRPAPRPAVPLLARLRRALPARRREPC</sequence>
<evidence type="ECO:0000313" key="1">
    <source>
        <dbReference type="EMBL" id="SEQ06476.1"/>
    </source>
</evidence>